<dbReference type="PANTHER" id="PTHR43767">
    <property type="entry name" value="LONG-CHAIN-FATTY-ACID--COA LIGASE"/>
    <property type="match status" value="1"/>
</dbReference>
<evidence type="ECO:0000259" key="7">
    <source>
        <dbReference type="Pfam" id="PF13193"/>
    </source>
</evidence>
<dbReference type="Gene3D" id="3.30.300.30">
    <property type="match status" value="1"/>
</dbReference>
<dbReference type="Gene3D" id="3.40.50.12780">
    <property type="entry name" value="N-terminal domain of ligase-like"/>
    <property type="match status" value="1"/>
</dbReference>
<dbReference type="Pfam" id="PF13193">
    <property type="entry name" value="AMP-binding_C"/>
    <property type="match status" value="1"/>
</dbReference>
<accession>A0A9J9H8Z5</accession>
<dbReference type="EMBL" id="CP000699">
    <property type="protein sequence ID" value="ABQ67156.1"/>
    <property type="molecule type" value="Genomic_DNA"/>
</dbReference>
<evidence type="ECO:0000313" key="9">
    <source>
        <dbReference type="Proteomes" id="UP000001989"/>
    </source>
</evidence>
<evidence type="ECO:0000256" key="3">
    <source>
        <dbReference type="ARBA" id="ARBA00051915"/>
    </source>
</evidence>
<dbReference type="Proteomes" id="UP000001989">
    <property type="component" value="Chromosome"/>
</dbReference>
<evidence type="ECO:0000313" key="8">
    <source>
        <dbReference type="EMBL" id="ABQ67156.1"/>
    </source>
</evidence>
<dbReference type="InterPro" id="IPR045851">
    <property type="entry name" value="AMP-bd_C_sf"/>
</dbReference>
<dbReference type="EC" id="6.2.1.44" evidence="4"/>
<organism evidence="8 9">
    <name type="scientific">Rhizorhabdus wittichii (strain DSM 6014 / CCUG 31198 / JCM 15750 / NBRC 105917 / EY 4224 / RW1)</name>
    <name type="common">Sphingomonas wittichii</name>
    <dbReference type="NCBI Taxonomy" id="392499"/>
    <lineage>
        <taxon>Bacteria</taxon>
        <taxon>Pseudomonadati</taxon>
        <taxon>Pseudomonadota</taxon>
        <taxon>Alphaproteobacteria</taxon>
        <taxon>Sphingomonadales</taxon>
        <taxon>Sphingomonadaceae</taxon>
        <taxon>Rhizorhabdus</taxon>
    </lineage>
</organism>
<dbReference type="Pfam" id="PF00501">
    <property type="entry name" value="AMP-binding"/>
    <property type="match status" value="1"/>
</dbReference>
<dbReference type="AlphaFoldDB" id="A0A9J9H8Z5"/>
<evidence type="ECO:0000259" key="6">
    <source>
        <dbReference type="Pfam" id="PF00501"/>
    </source>
</evidence>
<proteinExistence type="inferred from homology"/>
<evidence type="ECO:0000256" key="1">
    <source>
        <dbReference type="ARBA" id="ARBA00006432"/>
    </source>
</evidence>
<comment type="similarity">
    <text evidence="1">Belongs to the ATP-dependent AMP-binding enzyme family.</text>
</comment>
<dbReference type="SUPFAM" id="SSF56801">
    <property type="entry name" value="Acetyl-CoA synthetase-like"/>
    <property type="match status" value="1"/>
</dbReference>
<keyword evidence="9" id="KW-1185">Reference proteome</keyword>
<dbReference type="GO" id="GO:0016877">
    <property type="term" value="F:ligase activity, forming carbon-sulfur bonds"/>
    <property type="evidence" value="ECO:0007669"/>
    <property type="project" value="UniProtKB-ARBA"/>
</dbReference>
<sequence>MFFARFLDQGARIDPEGTVLLQGDRRWRYAEVQVFTRRFARRARDAGFAPGSRGAVLSLNDAVAFQCAFGLHRAGMSWIPMNPKNGEDDARYTLDMFECDLLVFHSRFADMVRAIRPQLPRIAAYVCLDRRIGDIPSLDEWLSGVPDGWTDLPLDNDALAIIMPTGGTTGRPKGVMLTERNLAAMVATYLFSFVYRTGERPVAMAAAPLTHAAGPLAVPAIARGGAVAILPAPDIDAMLDTIEAQRVTEFFLPPTLIYRMLDHPGIGDRNLRSVRYFGYGSAPMSVEKLKRAIRLFGPCLTQFYGQSEAPALCTFLAPEEHVDDNGDPAPDRVLSSCGRPTALIELRILDADDREVPAGEMGEVCVRGDLVTPGYYRQPELTAAAIVDGWLHTGDIGFLDGEGRLHVCDRKKDMIISGGLNIYPQEIEQVIWSHPAVADCAVIGVPDEEWGELVTAVVETIEGQDISADAVLGLCRQRLGSVKCPKRVDFVDALPRSPNGKVLKRVLRDRYWAAVGRRI</sequence>
<feature type="domain" description="AMP-dependent synthetase/ligase" evidence="6">
    <location>
        <begin position="11"/>
        <end position="376"/>
    </location>
</feature>
<dbReference type="InterPro" id="IPR025110">
    <property type="entry name" value="AMP-bd_C"/>
</dbReference>
<keyword evidence="2 8" id="KW-0436">Ligase</keyword>
<dbReference type="PANTHER" id="PTHR43767:SF7">
    <property type="entry name" value="MEDIUM_LONG-CHAIN-FATTY-ACID--COA LIGASE FADD8"/>
    <property type="match status" value="1"/>
</dbReference>
<name>A0A9J9H8Z5_RHIWR</name>
<dbReference type="PROSITE" id="PS00455">
    <property type="entry name" value="AMP_BINDING"/>
    <property type="match status" value="1"/>
</dbReference>
<dbReference type="InterPro" id="IPR000873">
    <property type="entry name" value="AMP-dep_synth/lig_dom"/>
</dbReference>
<protein>
    <recommendedName>
        <fullName evidence="5">3-methylmercaptopropionyl-CoA ligase</fullName>
        <ecNumber evidence="4">6.2.1.44</ecNumber>
    </recommendedName>
</protein>
<evidence type="ECO:0000256" key="5">
    <source>
        <dbReference type="ARBA" id="ARBA00067668"/>
    </source>
</evidence>
<comment type="catalytic activity">
    <reaction evidence="3">
        <text>3-(methylsulfanyl)propanoate + ATP + CoA = 3-(methylsulfanyl)propanoyl-CoA + AMP + diphosphate</text>
        <dbReference type="Rhea" id="RHEA:43052"/>
        <dbReference type="ChEBI" id="CHEBI:30616"/>
        <dbReference type="ChEBI" id="CHEBI:33019"/>
        <dbReference type="ChEBI" id="CHEBI:49016"/>
        <dbReference type="ChEBI" id="CHEBI:57287"/>
        <dbReference type="ChEBI" id="CHEBI:82815"/>
        <dbReference type="ChEBI" id="CHEBI:456215"/>
        <dbReference type="EC" id="6.2.1.44"/>
    </reaction>
    <physiologicalReaction direction="left-to-right" evidence="3">
        <dbReference type="Rhea" id="RHEA:43053"/>
    </physiologicalReaction>
</comment>
<reference evidence="8 9" key="1">
    <citation type="journal article" date="2010" name="J. Bacteriol.">
        <title>Genome sequence of the dioxin-mineralizing bacterium Sphingomonas wittichii RW1.</title>
        <authorList>
            <person name="Miller T.R."/>
            <person name="Delcher A.L."/>
            <person name="Salzberg S.L."/>
            <person name="Saunders E."/>
            <person name="Detter J.C."/>
            <person name="Halden R.U."/>
        </authorList>
    </citation>
    <scope>NUCLEOTIDE SEQUENCE [LARGE SCALE GENOMIC DNA]</scope>
    <source>
        <strain evidence="9">DSM 6014 / CCUG 31198 / JCM 15750 / NBRC 105917 / EY 4224 / RW1</strain>
    </source>
</reference>
<dbReference type="FunFam" id="3.30.300.30:FF:000008">
    <property type="entry name" value="2,3-dihydroxybenzoate-AMP ligase"/>
    <property type="match status" value="1"/>
</dbReference>
<feature type="domain" description="AMP-binding enzyme C-terminal" evidence="7">
    <location>
        <begin position="426"/>
        <end position="501"/>
    </location>
</feature>
<dbReference type="InterPro" id="IPR020845">
    <property type="entry name" value="AMP-binding_CS"/>
</dbReference>
<dbReference type="KEGG" id="swi:Swit_0789"/>
<dbReference type="InterPro" id="IPR050237">
    <property type="entry name" value="ATP-dep_AMP-bd_enzyme"/>
</dbReference>
<evidence type="ECO:0000256" key="2">
    <source>
        <dbReference type="ARBA" id="ARBA00022598"/>
    </source>
</evidence>
<dbReference type="InterPro" id="IPR042099">
    <property type="entry name" value="ANL_N_sf"/>
</dbReference>
<dbReference type="OrthoDB" id="9803968at2"/>
<evidence type="ECO:0000256" key="4">
    <source>
        <dbReference type="ARBA" id="ARBA00066616"/>
    </source>
</evidence>
<gene>
    <name evidence="8" type="ordered locus">Swit_0789</name>
</gene>